<dbReference type="GO" id="GO:0005737">
    <property type="term" value="C:cytoplasm"/>
    <property type="evidence" value="ECO:0007669"/>
    <property type="project" value="TreeGrafter"/>
</dbReference>
<dbReference type="InterPro" id="IPR023213">
    <property type="entry name" value="CAT-like_dom_sf"/>
</dbReference>
<dbReference type="GO" id="GO:0008610">
    <property type="term" value="P:lipid biosynthetic process"/>
    <property type="evidence" value="ECO:0007669"/>
    <property type="project" value="UniProtKB-ARBA"/>
</dbReference>
<dbReference type="InterPro" id="IPR020806">
    <property type="entry name" value="PKS_PP-bd"/>
</dbReference>
<dbReference type="SUPFAM" id="SSF51735">
    <property type="entry name" value="NAD(P)-binding Rossmann-fold domains"/>
    <property type="match status" value="1"/>
</dbReference>
<dbReference type="RefSeq" id="WP_165238081.1">
    <property type="nucleotide sequence ID" value="NZ_JAAKZV010000065.1"/>
</dbReference>
<dbReference type="Pfam" id="PF00550">
    <property type="entry name" value="PP-binding"/>
    <property type="match status" value="1"/>
</dbReference>
<dbReference type="PANTHER" id="PTHR45527">
    <property type="entry name" value="NONRIBOSOMAL PEPTIDE SYNTHETASE"/>
    <property type="match status" value="1"/>
</dbReference>
<dbReference type="InterPro" id="IPR036291">
    <property type="entry name" value="NAD(P)-bd_dom_sf"/>
</dbReference>
<proteinExistence type="predicted"/>
<dbReference type="InterPro" id="IPR025110">
    <property type="entry name" value="AMP-bd_C"/>
</dbReference>
<dbReference type="Proteomes" id="UP000481583">
    <property type="component" value="Unassembled WGS sequence"/>
</dbReference>
<dbReference type="SUPFAM" id="SSF56801">
    <property type="entry name" value="Acetyl-CoA synthetase-like"/>
    <property type="match status" value="1"/>
</dbReference>
<dbReference type="Gene3D" id="3.40.50.980">
    <property type="match status" value="2"/>
</dbReference>
<dbReference type="InterPro" id="IPR009081">
    <property type="entry name" value="PP-bd_ACP"/>
</dbReference>
<comment type="caution">
    <text evidence="6">The sequence shown here is derived from an EMBL/GenBank/DDBJ whole genome shotgun (WGS) entry which is preliminary data.</text>
</comment>
<evidence type="ECO:0000256" key="1">
    <source>
        <dbReference type="ARBA" id="ARBA00001957"/>
    </source>
</evidence>
<sequence length="1419" mass="152515">MNHPMSYEQESIWLNDQLQDGASRYVESWNHWLSGPVDHLAVEEALTGIVARHATLRSRLAMADGEPVQQVLPPMPVRVDKQSVTADELDAALREAVGRPLPLNEPPLLQATLLHTGPAEAVLVVRLHHAVVDGWCFRLLDLEFSERYRAAVAGRPPQLPELPTTFTGYAAAQRRRPAAELEELLAHWREVLDGAPRESAIPAPRPRPEALSHRGGQTRFRISAQLAEQARRLARDLRTTPFSVFATALSGLVARWSGQDDVVIGTPISRRDEPELEPVIACLTDVLPLRHQLPPAAPFAEHVTATQQSLWEAIACRDIPFGHLVNELDTDRTLARFPLFQIVLTVDDAAAPGLDLPGIEAERLHLHNGTAKFDLFLHLVPDGDGGYLGLLEYATDLYEAADADRIATGFTTLLADAVAHPRWPLSDLETVSEADRRLVRGWARGPDHAAEPPLVHQAVTRRARSTPDTIAVTDGTRAMTYQELDTASDALAAHLAATGIRPGDRVAVSVTRSPEMPVAVLAVAKAGGCVVPIDPGYPAARADFMLADSDASMVLTHSGLADRFAASDAVTVVALDELPPPPAGDFTPPETAGDDLLYLIYTSGSTGTPKGVPMPHRSLASLTAWQQQRSGAARTLQFAPLSFDVAFQELFATLAAGGTLVLAGEEERRDPERLLDLLTSQRVERLFLPFVALQQLAEYATAARKTCPVPEVITAGEQLHITPAIRAFFAGTGAVLENQYGPSETHVVTAHRLTGDPATWPERPPIGRVVDGARVYVLDRHLNPMPPGLPGEICIAGGVVAEGYHRRPEKSAHKFRGITGPYRNRLYRSGDLGRFLPDGTLEFLGRADSQVKIRGFRVEPAETEAALRRLPGIADAAVVAAPAPTGGLRLAGHYVGDRLDPAALRDALAERLPEHLVPQVLVAHDRFPLTPSGKLDRKALAGHSAGNESSPSSIAWTPQQQPVVDAWQLVLGAAPAAPEADFFAAGGDSLTAVRLVLALKDATGIRLPMNAVFSAPTVTGLSARLAVTTYDDAPTLATDAQLPAHIQPAAQVAPMPADPGLLLLTGATGFLGAHLLQQLLTGTRATVACLVRAATELEGHDRIVAALRRYDLWQPSWAGRIRALPADLAAPRLGLTDERFHRLAQDVDAVYHCGAAVNLAHAYPQLRAANVTGTAEILHLAAAHRTVPMHHVSTVGVLTPTPGITRIGPDTPLPPPDGLQHGYAQSKWAAEALINQARERGLPVTVYRPTRISANSTTGICQEGDFFWLLLKSCVEAGIAPTDAGLAFDLVPVDYTAAAIVRLSTQQAAANRTFHLAGERHLHLRTAVDWLRARGHRIEAGPAEAWAARIEERQLPTGLALLATFRTGTDAEGTHLYDAATTRALLPDLDCPPFDAAQFHACADHFTATGFLPAADPAR</sequence>
<dbReference type="NCBIfam" id="TIGR01733">
    <property type="entry name" value="AA-adenyl-dom"/>
    <property type="match status" value="1"/>
</dbReference>
<dbReference type="GO" id="GO:0043041">
    <property type="term" value="P:amino acid activation for nonribosomal peptide biosynthetic process"/>
    <property type="evidence" value="ECO:0007669"/>
    <property type="project" value="TreeGrafter"/>
</dbReference>
<dbReference type="CDD" id="cd19531">
    <property type="entry name" value="LCL_NRPS-like"/>
    <property type="match status" value="1"/>
</dbReference>
<evidence type="ECO:0000313" key="7">
    <source>
        <dbReference type="Proteomes" id="UP000481583"/>
    </source>
</evidence>
<dbReference type="Pfam" id="PF07993">
    <property type="entry name" value="NAD_binding_4"/>
    <property type="match status" value="1"/>
</dbReference>
<evidence type="ECO:0000256" key="4">
    <source>
        <dbReference type="ARBA" id="ARBA00022598"/>
    </source>
</evidence>
<dbReference type="GO" id="GO:0031177">
    <property type="term" value="F:phosphopantetheine binding"/>
    <property type="evidence" value="ECO:0007669"/>
    <property type="project" value="InterPro"/>
</dbReference>
<keyword evidence="7" id="KW-1185">Reference proteome</keyword>
<dbReference type="NCBIfam" id="TIGR01746">
    <property type="entry name" value="Thioester-redct"/>
    <property type="match status" value="1"/>
</dbReference>
<dbReference type="Pfam" id="PF00668">
    <property type="entry name" value="Condensation"/>
    <property type="match status" value="1"/>
</dbReference>
<dbReference type="Gene3D" id="2.30.38.10">
    <property type="entry name" value="Luciferase, Domain 3"/>
    <property type="match status" value="1"/>
</dbReference>
<dbReference type="InterPro" id="IPR045851">
    <property type="entry name" value="AMP-bd_C_sf"/>
</dbReference>
<dbReference type="InterPro" id="IPR010080">
    <property type="entry name" value="Thioester_reductase-like_dom"/>
</dbReference>
<dbReference type="FunFam" id="3.40.50.980:FF:000001">
    <property type="entry name" value="Non-ribosomal peptide synthetase"/>
    <property type="match status" value="1"/>
</dbReference>
<accession>A0A6G4U0E4</accession>
<dbReference type="Gene3D" id="3.30.559.10">
    <property type="entry name" value="Chloramphenicol acetyltransferase-like domain"/>
    <property type="match status" value="1"/>
</dbReference>
<dbReference type="InterPro" id="IPR001242">
    <property type="entry name" value="Condensation_dom"/>
</dbReference>
<evidence type="ECO:0000256" key="2">
    <source>
        <dbReference type="ARBA" id="ARBA00022450"/>
    </source>
</evidence>
<name>A0A6G4U0E4_9ACTN</name>
<dbReference type="CDD" id="cd05235">
    <property type="entry name" value="SDR_e1"/>
    <property type="match status" value="1"/>
</dbReference>
<dbReference type="Gene3D" id="3.30.300.30">
    <property type="match status" value="1"/>
</dbReference>
<protein>
    <submittedName>
        <fullName evidence="6">Amino acid adenylation domain-containing protein</fullName>
    </submittedName>
</protein>
<dbReference type="Pfam" id="PF00501">
    <property type="entry name" value="AMP-binding"/>
    <property type="match status" value="1"/>
</dbReference>
<dbReference type="Gene3D" id="3.40.50.720">
    <property type="entry name" value="NAD(P)-binding Rossmann-like Domain"/>
    <property type="match status" value="1"/>
</dbReference>
<dbReference type="Gene3D" id="1.10.1200.10">
    <property type="entry name" value="ACP-like"/>
    <property type="match status" value="1"/>
</dbReference>
<evidence type="ECO:0000313" key="6">
    <source>
        <dbReference type="EMBL" id="NGN65553.1"/>
    </source>
</evidence>
<feature type="domain" description="Carrier" evidence="5">
    <location>
        <begin position="954"/>
        <end position="1029"/>
    </location>
</feature>
<keyword evidence="2" id="KW-0596">Phosphopantetheine</keyword>
<dbReference type="InterPro" id="IPR013120">
    <property type="entry name" value="FAR_NAD-bd"/>
</dbReference>
<dbReference type="PROSITE" id="PS00455">
    <property type="entry name" value="AMP_BINDING"/>
    <property type="match status" value="1"/>
</dbReference>
<dbReference type="Gene3D" id="3.30.559.30">
    <property type="entry name" value="Nonribosomal peptide synthetase, condensation domain"/>
    <property type="match status" value="1"/>
</dbReference>
<dbReference type="InterPro" id="IPR000873">
    <property type="entry name" value="AMP-dep_synth/lig_dom"/>
</dbReference>
<dbReference type="GO" id="GO:0017000">
    <property type="term" value="P:antibiotic biosynthetic process"/>
    <property type="evidence" value="ECO:0007669"/>
    <property type="project" value="UniProtKB-ARBA"/>
</dbReference>
<reference evidence="6 7" key="1">
    <citation type="submission" date="2020-02" db="EMBL/GenBank/DDBJ databases">
        <title>Whole-genome analyses of novel actinobacteria.</title>
        <authorList>
            <person name="Sahin N."/>
        </authorList>
    </citation>
    <scope>NUCLEOTIDE SEQUENCE [LARGE SCALE GENOMIC DNA]</scope>
    <source>
        <strain evidence="6 7">A7024</strain>
    </source>
</reference>
<dbReference type="PANTHER" id="PTHR45527:SF1">
    <property type="entry name" value="FATTY ACID SYNTHASE"/>
    <property type="match status" value="1"/>
</dbReference>
<dbReference type="SUPFAM" id="SSF47336">
    <property type="entry name" value="ACP-like"/>
    <property type="match status" value="1"/>
</dbReference>
<evidence type="ECO:0000259" key="5">
    <source>
        <dbReference type="PROSITE" id="PS50075"/>
    </source>
</evidence>
<dbReference type="InterPro" id="IPR010071">
    <property type="entry name" value="AA_adenyl_dom"/>
</dbReference>
<organism evidence="6 7">
    <name type="scientific">Streptomyces coryli</name>
    <dbReference type="NCBI Taxonomy" id="1128680"/>
    <lineage>
        <taxon>Bacteria</taxon>
        <taxon>Bacillati</taxon>
        <taxon>Actinomycetota</taxon>
        <taxon>Actinomycetes</taxon>
        <taxon>Kitasatosporales</taxon>
        <taxon>Streptomycetaceae</taxon>
        <taxon>Streptomyces</taxon>
    </lineage>
</organism>
<dbReference type="GO" id="GO:0044550">
    <property type="term" value="P:secondary metabolite biosynthetic process"/>
    <property type="evidence" value="ECO:0007669"/>
    <property type="project" value="TreeGrafter"/>
</dbReference>
<dbReference type="SMART" id="SM00823">
    <property type="entry name" value="PKS_PP"/>
    <property type="match status" value="1"/>
</dbReference>
<dbReference type="InterPro" id="IPR020845">
    <property type="entry name" value="AMP-binding_CS"/>
</dbReference>
<gene>
    <name evidence="6" type="ORF">G5C51_16815</name>
</gene>
<dbReference type="EMBL" id="JAAKZV010000065">
    <property type="protein sequence ID" value="NGN65553.1"/>
    <property type="molecule type" value="Genomic_DNA"/>
</dbReference>
<dbReference type="Pfam" id="PF13193">
    <property type="entry name" value="AMP-binding_C"/>
    <property type="match status" value="1"/>
</dbReference>
<dbReference type="SUPFAM" id="SSF52777">
    <property type="entry name" value="CoA-dependent acyltransferases"/>
    <property type="match status" value="2"/>
</dbReference>
<keyword evidence="4" id="KW-0436">Ligase</keyword>
<evidence type="ECO:0000256" key="3">
    <source>
        <dbReference type="ARBA" id="ARBA00022553"/>
    </source>
</evidence>
<keyword evidence="3" id="KW-0597">Phosphoprotein</keyword>
<dbReference type="GO" id="GO:0016874">
    <property type="term" value="F:ligase activity"/>
    <property type="evidence" value="ECO:0007669"/>
    <property type="project" value="UniProtKB-KW"/>
</dbReference>
<dbReference type="PROSITE" id="PS50075">
    <property type="entry name" value="CARRIER"/>
    <property type="match status" value="1"/>
</dbReference>
<comment type="cofactor">
    <cofactor evidence="1">
        <name>pantetheine 4'-phosphate</name>
        <dbReference type="ChEBI" id="CHEBI:47942"/>
    </cofactor>
</comment>
<dbReference type="InterPro" id="IPR036736">
    <property type="entry name" value="ACP-like_sf"/>
</dbReference>